<evidence type="ECO:0000313" key="2">
    <source>
        <dbReference type="Proteomes" id="UP000572754"/>
    </source>
</evidence>
<organism evidence="1 2">
    <name type="scientific">Fusarium circinatum</name>
    <name type="common">Pitch canker fungus</name>
    <name type="synonym">Gibberella circinata</name>
    <dbReference type="NCBI Taxonomy" id="48490"/>
    <lineage>
        <taxon>Eukaryota</taxon>
        <taxon>Fungi</taxon>
        <taxon>Dikarya</taxon>
        <taxon>Ascomycota</taxon>
        <taxon>Pezizomycotina</taxon>
        <taxon>Sordariomycetes</taxon>
        <taxon>Hypocreomycetidae</taxon>
        <taxon>Hypocreales</taxon>
        <taxon>Nectriaceae</taxon>
        <taxon>Fusarium</taxon>
        <taxon>Fusarium fujikuroi species complex</taxon>
    </lineage>
</organism>
<reference evidence="2" key="1">
    <citation type="journal article" date="2020" name="BMC Genomics">
        <title>Correction to: Identification and distribution of gene clusters required for synthesis of sphingolipid metabolism inhibitors in diverse species of the filamentous fungus Fusarium.</title>
        <authorList>
            <person name="Kim H.S."/>
            <person name="Lohmar J.M."/>
            <person name="Busman M."/>
            <person name="Brown D.W."/>
            <person name="Naumann T.A."/>
            <person name="Divon H.H."/>
            <person name="Lysoe E."/>
            <person name="Uhlig S."/>
            <person name="Proctor R.H."/>
        </authorList>
    </citation>
    <scope>NUCLEOTIDE SEQUENCE [LARGE SCALE GENOMIC DNA]</scope>
    <source>
        <strain evidence="2">NRRL 25331</strain>
    </source>
</reference>
<dbReference type="SUPFAM" id="SSF54427">
    <property type="entry name" value="NTF2-like"/>
    <property type="match status" value="1"/>
</dbReference>
<dbReference type="AlphaFoldDB" id="A0A8H5U0J6"/>
<protein>
    <recommendedName>
        <fullName evidence="3">SnoaL-like domain-containing protein</fullName>
    </recommendedName>
</protein>
<dbReference type="Gene3D" id="3.10.450.50">
    <property type="match status" value="1"/>
</dbReference>
<dbReference type="EMBL" id="JAAQPE010000195">
    <property type="protein sequence ID" value="KAF5680516.1"/>
    <property type="molecule type" value="Genomic_DNA"/>
</dbReference>
<evidence type="ECO:0000313" key="1">
    <source>
        <dbReference type="EMBL" id="KAF5680516.1"/>
    </source>
</evidence>
<dbReference type="Proteomes" id="UP000572754">
    <property type="component" value="Unassembled WGS sequence"/>
</dbReference>
<sequence length="157" mass="17862">MASTTTYTARSILESFYDAERIYMASPPEERDFSGMAATLSKEVRLKQSSGLPYAGEYTGPDGFQQWAKAMADYFDKVDVQNPEIFEKEGSNRIISLGYLHLKVRKTGEELKYPLCQVIQVDLEVGVIKSIMPFYWDVYALNEAIGYTPGVKRSWLF</sequence>
<name>A0A8H5U0J6_FUSCI</name>
<reference evidence="1 2" key="2">
    <citation type="submission" date="2020-05" db="EMBL/GenBank/DDBJ databases">
        <title>Identification and distribution of gene clusters putatively required for synthesis of sphingolipid metabolism inhibitors in phylogenetically diverse species of the filamentous fungus Fusarium.</title>
        <authorList>
            <person name="Kim H.-S."/>
            <person name="Busman M."/>
            <person name="Brown D.W."/>
            <person name="Divon H."/>
            <person name="Uhlig S."/>
            <person name="Proctor R.H."/>
        </authorList>
    </citation>
    <scope>NUCLEOTIDE SEQUENCE [LARGE SCALE GENOMIC DNA]</scope>
    <source>
        <strain evidence="1 2">NRRL 25331</strain>
    </source>
</reference>
<proteinExistence type="predicted"/>
<comment type="caution">
    <text evidence="1">The sequence shown here is derived from an EMBL/GenBank/DDBJ whole genome shotgun (WGS) entry which is preliminary data.</text>
</comment>
<gene>
    <name evidence="1" type="ORF">FCIRC_5834</name>
</gene>
<evidence type="ECO:0008006" key="3">
    <source>
        <dbReference type="Google" id="ProtNLM"/>
    </source>
</evidence>
<keyword evidence="2" id="KW-1185">Reference proteome</keyword>
<dbReference type="InterPro" id="IPR032710">
    <property type="entry name" value="NTF2-like_dom_sf"/>
</dbReference>
<accession>A0A8H5U0J6</accession>